<proteinExistence type="predicted"/>
<accession>A0ACC5ZIL3</accession>
<gene>
    <name evidence="1" type="ORF">PDJAM_G00155690</name>
</gene>
<evidence type="ECO:0000313" key="2">
    <source>
        <dbReference type="Proteomes" id="UP000830395"/>
    </source>
</evidence>
<comment type="caution">
    <text evidence="1">The sequence shown here is derived from an EMBL/GenBank/DDBJ whole genome shotgun (WGS) entry which is preliminary data.</text>
</comment>
<protein>
    <submittedName>
        <fullName evidence="1">Uncharacterized protein</fullName>
    </submittedName>
</protein>
<name>A0ACC5ZIL3_9TELE</name>
<keyword evidence="2" id="KW-1185">Reference proteome</keyword>
<evidence type="ECO:0000313" key="1">
    <source>
        <dbReference type="EMBL" id="MCJ8747644.1"/>
    </source>
</evidence>
<dbReference type="Proteomes" id="UP000830395">
    <property type="component" value="Chromosome 25"/>
</dbReference>
<reference evidence="1" key="1">
    <citation type="submission" date="2020-02" db="EMBL/GenBank/DDBJ databases">
        <title>Genome sequencing of the panga catfish, Pangasius djambal.</title>
        <authorList>
            <person name="Wen M."/>
            <person name="Zahm M."/>
            <person name="Roques C."/>
            <person name="Cabau C."/>
            <person name="Klopp C."/>
            <person name="Donnadieu C."/>
            <person name="Jouanno E."/>
            <person name="Avarre J.-C."/>
            <person name="Campet M."/>
            <person name="Ha T."/>
            <person name="Dugue R."/>
            <person name="Lampietro C."/>
            <person name="Louis A."/>
            <person name="Herpin A."/>
            <person name="Echchiki A."/>
            <person name="Berthelot C."/>
            <person name="Parey E."/>
            <person name="Roest-Crollius H."/>
            <person name="Braasch I."/>
            <person name="Postlethwait J.H."/>
            <person name="Bobe J."/>
            <person name="Montfort J."/>
            <person name="Bouchez O."/>
            <person name="Begum T."/>
            <person name="Schartl M."/>
            <person name="Gustiano R."/>
            <person name="Guiguen Y."/>
        </authorList>
    </citation>
    <scope>NUCLEOTIDE SEQUENCE</scope>
    <source>
        <tissue evidence="1">Fin clip</tissue>
    </source>
</reference>
<sequence length="318" mass="34059">MRPCFPGVQCFTLRPPHTGYVCARCPPGYHGNGRTCTKHPKHPVPPPSRGSTHRLPDTSPKSPHLHLPSRQPGRPQVRPRPLSTPPITIKGSAVLDSQHARTHQDGFKLFSRGFVGGTMKVTQQSPRKLHLVSTAVTFDLSESSADGETERSVVADSNDLQLVSVTTAGRRSPTHKDRTISCGGVACFAGVQCAGEERLRCGRCPSGYTGDGKTCRAICRHRCTQNMECVAPNTCRCKPGYTGLHCQTATCLQKCVNGGVCVGAKCHCSPGWQGTACQTPVCEQKCVFGGRCVKPNVCACRTGYTGPTCARKLPIGHG</sequence>
<organism evidence="1 2">
    <name type="scientific">Pangasius djambal</name>
    <dbReference type="NCBI Taxonomy" id="1691987"/>
    <lineage>
        <taxon>Eukaryota</taxon>
        <taxon>Metazoa</taxon>
        <taxon>Chordata</taxon>
        <taxon>Craniata</taxon>
        <taxon>Vertebrata</taxon>
        <taxon>Euteleostomi</taxon>
        <taxon>Actinopterygii</taxon>
        <taxon>Neopterygii</taxon>
        <taxon>Teleostei</taxon>
        <taxon>Ostariophysi</taxon>
        <taxon>Siluriformes</taxon>
        <taxon>Pangasiidae</taxon>
        <taxon>Pangasius</taxon>
    </lineage>
</organism>
<dbReference type="EMBL" id="CM040999">
    <property type="protein sequence ID" value="MCJ8747644.1"/>
    <property type="molecule type" value="Genomic_DNA"/>
</dbReference>